<dbReference type="PANTHER" id="PTHR21231:SF8">
    <property type="entry name" value="GPN-LOOP GTPASE 1"/>
    <property type="match status" value="1"/>
</dbReference>
<protein>
    <submittedName>
        <fullName evidence="5">GTPase</fullName>
    </submittedName>
</protein>
<keyword evidence="2" id="KW-0547">Nucleotide-binding</keyword>
<dbReference type="InterPro" id="IPR027417">
    <property type="entry name" value="P-loop_NTPase"/>
</dbReference>
<comment type="caution">
    <text evidence="5">The sequence shown here is derived from an EMBL/GenBank/DDBJ whole genome shotgun (WGS) entry which is preliminary data.</text>
</comment>
<dbReference type="InterPro" id="IPR004130">
    <property type="entry name" value="Gpn"/>
</dbReference>
<evidence type="ECO:0000256" key="4">
    <source>
        <dbReference type="ARBA" id="ARBA00023134"/>
    </source>
</evidence>
<dbReference type="Pfam" id="PF03029">
    <property type="entry name" value="ATP_bind_1"/>
    <property type="match status" value="1"/>
</dbReference>
<dbReference type="NCBIfam" id="NF010341">
    <property type="entry name" value="PRK13768.1-3"/>
    <property type="match status" value="1"/>
</dbReference>
<organism evidence="5">
    <name type="scientific">Archaeoglobus fulgidus</name>
    <dbReference type="NCBI Taxonomy" id="2234"/>
    <lineage>
        <taxon>Archaea</taxon>
        <taxon>Methanobacteriati</taxon>
        <taxon>Methanobacteriota</taxon>
        <taxon>Archaeoglobi</taxon>
        <taxon>Archaeoglobales</taxon>
        <taxon>Archaeoglobaceae</taxon>
        <taxon>Archaeoglobus</taxon>
    </lineage>
</organism>
<comment type="similarity">
    <text evidence="1">Belongs to the GPN-loop GTPase family.</text>
</comment>
<dbReference type="GO" id="GO:0005525">
    <property type="term" value="F:GTP binding"/>
    <property type="evidence" value="ECO:0007669"/>
    <property type="project" value="UniProtKB-KW"/>
</dbReference>
<name>A0A7J3M5Q5_ARCFL</name>
<keyword evidence="4" id="KW-0342">GTP-binding</keyword>
<dbReference type="AlphaFoldDB" id="A0A7J3M5Q5"/>
<gene>
    <name evidence="5" type="ORF">ENT52_07875</name>
</gene>
<proteinExistence type="inferred from homology"/>
<evidence type="ECO:0000256" key="1">
    <source>
        <dbReference type="ARBA" id="ARBA00005290"/>
    </source>
</evidence>
<sequence length="252" mass="28676">MKQIIVYFVGIAGSGKTYLTKAFSDWLDLRRVDHLTINLDPGADYVPYSADIDVREWFTLEDVMQKYNVGPNGAQIICSDLLVTVLDDIKFELDLSNPSFVLIDTPGQMEIFTLRESSKVIIEALGKERSAMVFLFDPVVSKTPLGFLSQVFMANSAIFRLEIPQINVLSKCDTLKEDELETILRWSQDVDYLGTFLERKTLSLELFRTLKDSGFFRPLIPVSAMNGYGLEDVYDGLQEFFYGGEDIERIIF</sequence>
<evidence type="ECO:0000256" key="3">
    <source>
        <dbReference type="ARBA" id="ARBA00022801"/>
    </source>
</evidence>
<dbReference type="SUPFAM" id="SSF52540">
    <property type="entry name" value="P-loop containing nucleoside triphosphate hydrolases"/>
    <property type="match status" value="1"/>
</dbReference>
<dbReference type="Gene3D" id="3.40.50.300">
    <property type="entry name" value="P-loop containing nucleotide triphosphate hydrolases"/>
    <property type="match status" value="1"/>
</dbReference>
<dbReference type="GO" id="GO:0003924">
    <property type="term" value="F:GTPase activity"/>
    <property type="evidence" value="ECO:0007669"/>
    <property type="project" value="TreeGrafter"/>
</dbReference>
<dbReference type="EMBL" id="DSYZ01000147">
    <property type="protein sequence ID" value="HGT83624.1"/>
    <property type="molecule type" value="Genomic_DNA"/>
</dbReference>
<dbReference type="PANTHER" id="PTHR21231">
    <property type="entry name" value="XPA-BINDING PROTEIN 1-RELATED"/>
    <property type="match status" value="1"/>
</dbReference>
<reference evidence="5" key="1">
    <citation type="journal article" date="2020" name="mSystems">
        <title>Genome- and Community-Level Interaction Insights into Carbon Utilization and Element Cycling Functions of Hydrothermarchaeota in Hydrothermal Sediment.</title>
        <authorList>
            <person name="Zhou Z."/>
            <person name="Liu Y."/>
            <person name="Xu W."/>
            <person name="Pan J."/>
            <person name="Luo Z.H."/>
            <person name="Li M."/>
        </authorList>
    </citation>
    <scope>NUCLEOTIDE SEQUENCE [LARGE SCALE GENOMIC DNA]</scope>
    <source>
        <strain evidence="5">SpSt-587</strain>
    </source>
</reference>
<keyword evidence="3" id="KW-0378">Hydrolase</keyword>
<evidence type="ECO:0000313" key="5">
    <source>
        <dbReference type="EMBL" id="HGT83624.1"/>
    </source>
</evidence>
<accession>A0A7J3M5Q5</accession>
<evidence type="ECO:0000256" key="2">
    <source>
        <dbReference type="ARBA" id="ARBA00022741"/>
    </source>
</evidence>